<reference evidence="2" key="1">
    <citation type="submission" date="2022-11" db="EMBL/GenBank/DDBJ databases">
        <authorList>
            <person name="Kikuchi T."/>
        </authorList>
    </citation>
    <scope>NUCLEOTIDE SEQUENCE</scope>
    <source>
        <strain evidence="2">PS1010</strain>
    </source>
</reference>
<proteinExistence type="predicted"/>
<protein>
    <recommendedName>
        <fullName evidence="4">CC domain-containing protein</fullName>
    </recommendedName>
</protein>
<sequence>MSFSIFFLLILTISLISAQNCPPGVYCPYGTPCSSNQDCPANEFCYDGICEDLPTIVCTLDNASVECQPNQYCYVKPGHTFGQCRDR</sequence>
<evidence type="ECO:0000313" key="2">
    <source>
        <dbReference type="EMBL" id="CAI5450211.1"/>
    </source>
</evidence>
<keyword evidence="1" id="KW-0732">Signal</keyword>
<dbReference type="EMBL" id="CANHGI010000005">
    <property type="protein sequence ID" value="CAI5450211.1"/>
    <property type="molecule type" value="Genomic_DNA"/>
</dbReference>
<comment type="caution">
    <text evidence="2">The sequence shown here is derived from an EMBL/GenBank/DDBJ whole genome shotgun (WGS) entry which is preliminary data.</text>
</comment>
<evidence type="ECO:0000313" key="3">
    <source>
        <dbReference type="Proteomes" id="UP001152747"/>
    </source>
</evidence>
<evidence type="ECO:0008006" key="4">
    <source>
        <dbReference type="Google" id="ProtNLM"/>
    </source>
</evidence>
<keyword evidence="3" id="KW-1185">Reference proteome</keyword>
<name>A0A9P1IT05_9PELO</name>
<accession>A0A9P1IT05</accession>
<gene>
    <name evidence="2" type="ORF">CAMP_LOCUS12848</name>
</gene>
<feature type="chain" id="PRO_5040491352" description="CC domain-containing protein" evidence="1">
    <location>
        <begin position="19"/>
        <end position="87"/>
    </location>
</feature>
<organism evidence="2 3">
    <name type="scientific">Caenorhabditis angaria</name>
    <dbReference type="NCBI Taxonomy" id="860376"/>
    <lineage>
        <taxon>Eukaryota</taxon>
        <taxon>Metazoa</taxon>
        <taxon>Ecdysozoa</taxon>
        <taxon>Nematoda</taxon>
        <taxon>Chromadorea</taxon>
        <taxon>Rhabditida</taxon>
        <taxon>Rhabditina</taxon>
        <taxon>Rhabditomorpha</taxon>
        <taxon>Rhabditoidea</taxon>
        <taxon>Rhabditidae</taxon>
        <taxon>Peloderinae</taxon>
        <taxon>Caenorhabditis</taxon>
    </lineage>
</organism>
<evidence type="ECO:0000256" key="1">
    <source>
        <dbReference type="SAM" id="SignalP"/>
    </source>
</evidence>
<dbReference type="AlphaFoldDB" id="A0A9P1IT05"/>
<dbReference type="Proteomes" id="UP001152747">
    <property type="component" value="Unassembled WGS sequence"/>
</dbReference>
<feature type="signal peptide" evidence="1">
    <location>
        <begin position="1"/>
        <end position="18"/>
    </location>
</feature>